<dbReference type="AlphaFoldDB" id="A0A934S0N7"/>
<evidence type="ECO:0000256" key="1">
    <source>
        <dbReference type="SAM" id="MobiDB-lite"/>
    </source>
</evidence>
<dbReference type="EMBL" id="JAENIL010000073">
    <property type="protein sequence ID" value="MBK1880166.1"/>
    <property type="molecule type" value="Genomic_DNA"/>
</dbReference>
<feature type="region of interest" description="Disordered" evidence="1">
    <location>
        <begin position="196"/>
        <end position="228"/>
    </location>
</feature>
<protein>
    <submittedName>
        <fullName evidence="2">Pyridoxamine 5'-phosphate oxidase family protein</fullName>
    </submittedName>
</protein>
<reference evidence="2" key="1">
    <citation type="submission" date="2021-01" db="EMBL/GenBank/DDBJ databases">
        <title>Modified the classification status of verrucomicrobia.</title>
        <authorList>
            <person name="Feng X."/>
        </authorList>
    </citation>
    <scope>NUCLEOTIDE SEQUENCE</scope>
    <source>
        <strain evidence="2">KCTC 13126</strain>
    </source>
</reference>
<dbReference type="InterPro" id="IPR024747">
    <property type="entry name" value="Pyridox_Oxase-rel"/>
</dbReference>
<dbReference type="Pfam" id="PF12900">
    <property type="entry name" value="Pyridox_ox_2"/>
    <property type="match status" value="1"/>
</dbReference>
<organism evidence="2 3">
    <name type="scientific">Pelagicoccus mobilis</name>
    <dbReference type="NCBI Taxonomy" id="415221"/>
    <lineage>
        <taxon>Bacteria</taxon>
        <taxon>Pseudomonadati</taxon>
        <taxon>Verrucomicrobiota</taxon>
        <taxon>Opitutia</taxon>
        <taxon>Puniceicoccales</taxon>
        <taxon>Pelagicoccaceae</taxon>
        <taxon>Pelagicoccus</taxon>
    </lineage>
</organism>
<name>A0A934S0N7_9BACT</name>
<comment type="caution">
    <text evidence="2">The sequence shown here is derived from an EMBL/GenBank/DDBJ whole genome shotgun (WGS) entry which is preliminary data.</text>
</comment>
<gene>
    <name evidence="2" type="ORF">JIN87_24990</name>
</gene>
<dbReference type="Gene3D" id="2.30.110.10">
    <property type="entry name" value="Electron Transport, Fmn-binding Protein, Chain A"/>
    <property type="match status" value="1"/>
</dbReference>
<keyword evidence="3" id="KW-1185">Reference proteome</keyword>
<dbReference type="PANTHER" id="PTHR34071:SF2">
    <property type="entry name" value="FLAVIN-NUCLEOTIDE-BINDING PROTEIN"/>
    <property type="match status" value="1"/>
</dbReference>
<sequence>MSTQSCPFARTERSTPNRVPKRVTFERDPVFAIIDEAPIVHVGFAMPNGQPFVIPTIHARKDDRLYFHGSTQSRLLQAIASGQQICCTFTFLDGIVAARSAMHHSMNYRSVVAFGTGQLVEDETERQEAFRRTVEKLIPGRWENCRQPNESEAKVTAIAALDIQEATLKVRNGPVADIESDLSGPHWAGVIPTRLSYDSPQPDSNLANDQTIPDHINNLVGGPSASRH</sequence>
<dbReference type="SUPFAM" id="SSF50475">
    <property type="entry name" value="FMN-binding split barrel"/>
    <property type="match status" value="1"/>
</dbReference>
<dbReference type="PANTHER" id="PTHR34071">
    <property type="entry name" value="5-NITROIMIDAZOLE ANTIBIOTICS RESISTANCE PROTEIN, NIMA-FAMILY-RELATED PROTEIN-RELATED"/>
    <property type="match status" value="1"/>
</dbReference>
<dbReference type="Proteomes" id="UP000617628">
    <property type="component" value="Unassembled WGS sequence"/>
</dbReference>
<feature type="compositionally biased region" description="Polar residues" evidence="1">
    <location>
        <begin position="196"/>
        <end position="211"/>
    </location>
</feature>
<dbReference type="RefSeq" id="WP_200358828.1">
    <property type="nucleotide sequence ID" value="NZ_JAENIL010000073.1"/>
</dbReference>
<evidence type="ECO:0000313" key="2">
    <source>
        <dbReference type="EMBL" id="MBK1880166.1"/>
    </source>
</evidence>
<dbReference type="InterPro" id="IPR012349">
    <property type="entry name" value="Split_barrel_FMN-bd"/>
</dbReference>
<evidence type="ECO:0000313" key="3">
    <source>
        <dbReference type="Proteomes" id="UP000617628"/>
    </source>
</evidence>
<proteinExistence type="predicted"/>
<accession>A0A934S0N7</accession>